<feature type="transmembrane region" description="Helical" evidence="7">
    <location>
        <begin position="357"/>
        <end position="378"/>
    </location>
</feature>
<gene>
    <name evidence="9" type="ORF">SAMN02745784_00031</name>
</gene>
<evidence type="ECO:0000256" key="4">
    <source>
        <dbReference type="ARBA" id="ARBA00022692"/>
    </source>
</evidence>
<dbReference type="Gene3D" id="1.20.1250.20">
    <property type="entry name" value="MFS general substrate transporter like domains"/>
    <property type="match status" value="1"/>
</dbReference>
<dbReference type="GO" id="GO:0005886">
    <property type="term" value="C:plasma membrane"/>
    <property type="evidence" value="ECO:0007669"/>
    <property type="project" value="UniProtKB-SubCell"/>
</dbReference>
<evidence type="ECO:0000256" key="3">
    <source>
        <dbReference type="ARBA" id="ARBA00022475"/>
    </source>
</evidence>
<dbReference type="RefSeq" id="WP_072971405.1">
    <property type="nucleotide sequence ID" value="NZ_FQTY01000001.1"/>
</dbReference>
<dbReference type="PROSITE" id="PS50850">
    <property type="entry name" value="MFS"/>
    <property type="match status" value="1"/>
</dbReference>
<dbReference type="Proteomes" id="UP000184114">
    <property type="component" value="Unassembled WGS sequence"/>
</dbReference>
<evidence type="ECO:0000256" key="6">
    <source>
        <dbReference type="ARBA" id="ARBA00023136"/>
    </source>
</evidence>
<feature type="transmembrane region" description="Helical" evidence="7">
    <location>
        <begin position="273"/>
        <end position="301"/>
    </location>
</feature>
<evidence type="ECO:0000256" key="5">
    <source>
        <dbReference type="ARBA" id="ARBA00022989"/>
    </source>
</evidence>
<dbReference type="GeneID" id="90994724"/>
<feature type="domain" description="Major facilitator superfamily (MFS) profile" evidence="8">
    <location>
        <begin position="6"/>
        <end position="377"/>
    </location>
</feature>
<dbReference type="PANTHER" id="PTHR43124">
    <property type="entry name" value="PURINE EFFLUX PUMP PBUE"/>
    <property type="match status" value="1"/>
</dbReference>
<keyword evidence="2" id="KW-0813">Transport</keyword>
<dbReference type="Pfam" id="PF07690">
    <property type="entry name" value="MFS_1"/>
    <property type="match status" value="1"/>
</dbReference>
<protein>
    <submittedName>
        <fullName evidence="9">Predicted arabinose efflux permease, MFS family</fullName>
    </submittedName>
</protein>
<keyword evidence="6 7" id="KW-0472">Membrane</keyword>
<evidence type="ECO:0000256" key="7">
    <source>
        <dbReference type="SAM" id="Phobius"/>
    </source>
</evidence>
<comment type="subcellular location">
    <subcellularLocation>
        <location evidence="1">Cell membrane</location>
        <topology evidence="1">Multi-pass membrane protein</topology>
    </subcellularLocation>
</comment>
<reference evidence="10" key="1">
    <citation type="submission" date="2016-11" db="EMBL/GenBank/DDBJ databases">
        <authorList>
            <person name="Varghese N."/>
            <person name="Submissions S."/>
        </authorList>
    </citation>
    <scope>NUCLEOTIDE SEQUENCE [LARGE SCALE GENOMIC DNA]</scope>
    <source>
        <strain evidence="10">DSM 18095</strain>
    </source>
</reference>
<feature type="transmembrane region" description="Helical" evidence="7">
    <location>
        <begin position="42"/>
        <end position="60"/>
    </location>
</feature>
<dbReference type="PANTHER" id="PTHR43124:SF3">
    <property type="entry name" value="CHLORAMPHENICOL EFFLUX PUMP RV0191"/>
    <property type="match status" value="1"/>
</dbReference>
<dbReference type="InterPro" id="IPR036259">
    <property type="entry name" value="MFS_trans_sf"/>
</dbReference>
<evidence type="ECO:0000256" key="1">
    <source>
        <dbReference type="ARBA" id="ARBA00004651"/>
    </source>
</evidence>
<feature type="transmembrane region" description="Helical" evidence="7">
    <location>
        <begin position="95"/>
        <end position="117"/>
    </location>
</feature>
<dbReference type="STRING" id="1123404.SAMN02745784_00031"/>
<feature type="transmembrane region" description="Helical" evidence="7">
    <location>
        <begin position="160"/>
        <end position="179"/>
    </location>
</feature>
<evidence type="ECO:0000313" key="10">
    <source>
        <dbReference type="Proteomes" id="UP000184114"/>
    </source>
</evidence>
<dbReference type="EMBL" id="FQTY01000001">
    <property type="protein sequence ID" value="SHE27308.1"/>
    <property type="molecule type" value="Genomic_DNA"/>
</dbReference>
<dbReference type="SUPFAM" id="SSF103473">
    <property type="entry name" value="MFS general substrate transporter"/>
    <property type="match status" value="1"/>
</dbReference>
<dbReference type="InterPro" id="IPR050189">
    <property type="entry name" value="MFS_Efflux_Transporters"/>
</dbReference>
<feature type="transmembrane region" description="Helical" evidence="7">
    <location>
        <begin position="72"/>
        <end position="89"/>
    </location>
</feature>
<dbReference type="AlphaFoldDB" id="A0A1M4S525"/>
<organism evidence="9 10">
    <name type="scientific">Tissierella praeacuta DSM 18095</name>
    <dbReference type="NCBI Taxonomy" id="1123404"/>
    <lineage>
        <taxon>Bacteria</taxon>
        <taxon>Bacillati</taxon>
        <taxon>Bacillota</taxon>
        <taxon>Tissierellia</taxon>
        <taxon>Tissierellales</taxon>
        <taxon>Tissierellaceae</taxon>
        <taxon>Tissierella</taxon>
    </lineage>
</organism>
<feature type="transmembrane region" description="Helical" evidence="7">
    <location>
        <begin position="207"/>
        <end position="229"/>
    </location>
</feature>
<name>A0A1M4S525_9FIRM</name>
<keyword evidence="3" id="KW-1003">Cell membrane</keyword>
<evidence type="ECO:0000259" key="8">
    <source>
        <dbReference type="PROSITE" id="PS50850"/>
    </source>
</evidence>
<evidence type="ECO:0000256" key="2">
    <source>
        <dbReference type="ARBA" id="ARBA00022448"/>
    </source>
</evidence>
<evidence type="ECO:0000313" key="9">
    <source>
        <dbReference type="EMBL" id="SHE27308.1"/>
    </source>
</evidence>
<feature type="transmembrane region" description="Helical" evidence="7">
    <location>
        <begin position="129"/>
        <end position="148"/>
    </location>
</feature>
<dbReference type="InterPro" id="IPR020846">
    <property type="entry name" value="MFS_dom"/>
</dbReference>
<dbReference type="InterPro" id="IPR011701">
    <property type="entry name" value="MFS"/>
</dbReference>
<feature type="transmembrane region" description="Helical" evidence="7">
    <location>
        <begin position="330"/>
        <end position="350"/>
    </location>
</feature>
<dbReference type="GO" id="GO:0022857">
    <property type="term" value="F:transmembrane transporter activity"/>
    <property type="evidence" value="ECO:0007669"/>
    <property type="project" value="InterPro"/>
</dbReference>
<sequence length="380" mass="41709">MNSILMFLTTFLIQLIIAMEMGIVGPLAPFLANHFSIKEGMVILFNLGYSAIGFLVPYLGVFADKQGKKKSLSISLILFIFGSIVGGFAKSPYVFAFARIFIGFAYFSISGTNLSYISEFISYENRGKASGLLRTAFGIAILVSPIYATYLVSKYNNLMVIYMPLAVVGILSLILLSYLPETKKSPDVSVDKNEFLSLLKNSTAKKVLVTVFLLLTAPSLILNYLSIYLSNNFNVSQVNIGISYTIIAIGTISGILFSAISSDKLGKFKISKILFAIMVLAIAPIPYFHSLFFVLGFTTIFSFGLDGGWTSYQALCSEIFPEKRGTFMSLFYTMNAITITFYSLVAPVIYNFGGFKFIIGIASFSSALAVVIISKLHIKE</sequence>
<keyword evidence="5 7" id="KW-1133">Transmembrane helix</keyword>
<feature type="transmembrane region" description="Helical" evidence="7">
    <location>
        <begin position="241"/>
        <end position="261"/>
    </location>
</feature>
<keyword evidence="4 7" id="KW-0812">Transmembrane</keyword>
<proteinExistence type="predicted"/>
<keyword evidence="10" id="KW-1185">Reference proteome</keyword>
<accession>A0A1M4S525</accession>